<evidence type="ECO:0000256" key="1">
    <source>
        <dbReference type="SAM" id="Phobius"/>
    </source>
</evidence>
<gene>
    <name evidence="2" type="ORF">TIRI35C_0528</name>
</gene>
<evidence type="ECO:0000313" key="3">
    <source>
        <dbReference type="Proteomes" id="UP000516304"/>
    </source>
</evidence>
<accession>A0A7G2D6P8</accession>
<keyword evidence="1" id="KW-0812">Transmembrane</keyword>
<feature type="transmembrane region" description="Helical" evidence="1">
    <location>
        <begin position="7"/>
        <end position="26"/>
    </location>
</feature>
<dbReference type="Proteomes" id="UP000516304">
    <property type="component" value="Chromosome TIRI35C"/>
</dbReference>
<keyword evidence="3" id="KW-1185">Reference proteome</keyword>
<protein>
    <submittedName>
        <fullName evidence="2">Uncharacterized protein</fullName>
    </submittedName>
</protein>
<reference evidence="2 3" key="1">
    <citation type="submission" date="2020-09" db="EMBL/GenBank/DDBJ databases">
        <authorList>
            <person name="Courtine D."/>
        </authorList>
    </citation>
    <scope>NUCLEOTIDE SEQUENCE [LARGE SCALE GENOMIC DNA]</scope>
    <source>
        <strain evidence="2 3">IRI35c</strain>
    </source>
</reference>
<keyword evidence="1" id="KW-0472">Membrane</keyword>
<evidence type="ECO:0000313" key="2">
    <source>
        <dbReference type="EMBL" id="CAD5243682.1"/>
    </source>
</evidence>
<dbReference type="KEGG" id="tcq:TIRI35C_0528"/>
<name>A0A7G2D6P8_9EURY</name>
<dbReference type="AlphaFoldDB" id="A0A7G2D6P8"/>
<dbReference type="EMBL" id="LR881183">
    <property type="protein sequence ID" value="CAD5243682.1"/>
    <property type="molecule type" value="Genomic_DNA"/>
</dbReference>
<keyword evidence="1" id="KW-1133">Transmembrane helix</keyword>
<sequence length="38" mass="4404">MIAMESWVIYMLIAWLAIFAMMGWSINKLLKAERGEVS</sequence>
<organism evidence="2 3">
    <name type="scientific">Thermococcus camini</name>
    <dbReference type="NCBI Taxonomy" id="2016373"/>
    <lineage>
        <taxon>Archaea</taxon>
        <taxon>Methanobacteriati</taxon>
        <taxon>Methanobacteriota</taxon>
        <taxon>Thermococci</taxon>
        <taxon>Thermococcales</taxon>
        <taxon>Thermococcaceae</taxon>
        <taxon>Thermococcus</taxon>
    </lineage>
</organism>
<proteinExistence type="predicted"/>